<name>A0ABY5DKF4_9GAMM</name>
<gene>
    <name evidence="9" type="ORF">MMH89_02290</name>
</gene>
<dbReference type="RefSeq" id="WP_258568762.1">
    <property type="nucleotide sequence ID" value="NZ_CP092900.1"/>
</dbReference>
<feature type="transmembrane region" description="Helical" evidence="7">
    <location>
        <begin position="241"/>
        <end position="264"/>
    </location>
</feature>
<dbReference type="EMBL" id="CP092900">
    <property type="protein sequence ID" value="UTC24973.1"/>
    <property type="molecule type" value="Genomic_DNA"/>
</dbReference>
<dbReference type="InterPro" id="IPR051447">
    <property type="entry name" value="Lipoprotein-release_system"/>
</dbReference>
<dbReference type="Pfam" id="PF02687">
    <property type="entry name" value="FtsX"/>
    <property type="match status" value="1"/>
</dbReference>
<comment type="similarity">
    <text evidence="2">Belongs to the ABC-4 integral membrane protein family. LolC/E subfamily.</text>
</comment>
<evidence type="ECO:0000259" key="8">
    <source>
        <dbReference type="Pfam" id="PF02687"/>
    </source>
</evidence>
<evidence type="ECO:0000256" key="2">
    <source>
        <dbReference type="ARBA" id="ARBA00005236"/>
    </source>
</evidence>
<sequence length="384" mass="43137">MSLSFYLALKLSILTAKNRFVVMSSRLALVGISLAVATMIVVSGVMQGFEQALHSAMGQQENDVFVYTYANTDDQYILDTIHELSYVSAADPFVQCYGLIRFNKMFHPLLLNAFKSSGFLNEKKGVRLDQGHAYLYEQGQDVNIILPGKGVLPNRYLMQFEGIAGYRTHISNHIWQAEAPYELLLEEDNKRTGVHFQLTQLSRAQDLRAHLMALDIGGIHIVSWFDRFQPFLEAIAIQRRVLLLLLSLIAVVSSFSLLSGLMMLGSDKVKHIAMLRTMGMRRHQVVSMFSIQAAIVSLVGSILGYAIGYTVLCYASNIVQWIESWIDVSLINFEVYGVSELPVVIAHSTNLMICLYVFLFSVCVAMIPAWIITRHHPAEVLRHG</sequence>
<evidence type="ECO:0000313" key="9">
    <source>
        <dbReference type="EMBL" id="UTC24973.1"/>
    </source>
</evidence>
<feature type="domain" description="ABC3 transporter permease C-terminal" evidence="8">
    <location>
        <begin position="245"/>
        <end position="375"/>
    </location>
</feature>
<comment type="subcellular location">
    <subcellularLocation>
        <location evidence="1">Cell membrane</location>
        <topology evidence="1">Multi-pass membrane protein</topology>
    </subcellularLocation>
</comment>
<reference evidence="9 10" key="1">
    <citation type="journal article" date="2022" name="Nat. Microbiol.">
        <title>The microbiome of a bacterivorous marine choanoflagellate contains a resource-demanding obligate bacterial associate.</title>
        <authorList>
            <person name="Needham D.M."/>
            <person name="Poirier C."/>
            <person name="Bachy C."/>
            <person name="George E.E."/>
            <person name="Wilken S."/>
            <person name="Yung C.C.M."/>
            <person name="Limardo A.J."/>
            <person name="Morando M."/>
            <person name="Sudek L."/>
            <person name="Malmstrom R.R."/>
            <person name="Keeling P.J."/>
            <person name="Santoro A.E."/>
            <person name="Worden A.Z."/>
        </authorList>
    </citation>
    <scope>NUCLEOTIDE SEQUENCE [LARGE SCALE GENOMIC DNA]</scope>
    <source>
        <strain evidence="9 10">Comchoano-1</strain>
    </source>
</reference>
<keyword evidence="10" id="KW-1185">Reference proteome</keyword>
<evidence type="ECO:0000256" key="7">
    <source>
        <dbReference type="SAM" id="Phobius"/>
    </source>
</evidence>
<proteinExistence type="inferred from homology"/>
<protein>
    <submittedName>
        <fullName evidence="9">FtsX-like permease family protein</fullName>
    </submittedName>
</protein>
<keyword evidence="3" id="KW-1003">Cell membrane</keyword>
<evidence type="ECO:0000256" key="3">
    <source>
        <dbReference type="ARBA" id="ARBA00022475"/>
    </source>
</evidence>
<feature type="transmembrane region" description="Helical" evidence="7">
    <location>
        <begin position="27"/>
        <end position="49"/>
    </location>
</feature>
<keyword evidence="5 7" id="KW-1133">Transmembrane helix</keyword>
<evidence type="ECO:0000256" key="5">
    <source>
        <dbReference type="ARBA" id="ARBA00022989"/>
    </source>
</evidence>
<organism evidence="9 10">
    <name type="scientific">Candidatus Comchoanobacter bicostacola</name>
    <dbReference type="NCBI Taxonomy" id="2919598"/>
    <lineage>
        <taxon>Bacteria</taxon>
        <taxon>Pseudomonadati</taxon>
        <taxon>Pseudomonadota</taxon>
        <taxon>Gammaproteobacteria</taxon>
        <taxon>Candidatus Comchoanobacterales</taxon>
        <taxon>Candidatus Comchoanobacteraceae</taxon>
        <taxon>Candidatus Comchoanobacter</taxon>
    </lineage>
</organism>
<keyword evidence="6 7" id="KW-0472">Membrane</keyword>
<accession>A0ABY5DKF4</accession>
<evidence type="ECO:0000256" key="1">
    <source>
        <dbReference type="ARBA" id="ARBA00004651"/>
    </source>
</evidence>
<feature type="transmembrane region" description="Helical" evidence="7">
    <location>
        <begin position="285"/>
        <end position="307"/>
    </location>
</feature>
<keyword evidence="4 7" id="KW-0812">Transmembrane</keyword>
<dbReference type="PANTHER" id="PTHR30489:SF0">
    <property type="entry name" value="LIPOPROTEIN-RELEASING SYSTEM TRANSMEMBRANE PROTEIN LOLE"/>
    <property type="match status" value="1"/>
</dbReference>
<dbReference type="Proteomes" id="UP001055955">
    <property type="component" value="Chromosome"/>
</dbReference>
<evidence type="ECO:0000256" key="6">
    <source>
        <dbReference type="ARBA" id="ARBA00023136"/>
    </source>
</evidence>
<feature type="transmembrane region" description="Helical" evidence="7">
    <location>
        <begin position="350"/>
        <end position="372"/>
    </location>
</feature>
<evidence type="ECO:0000313" key="10">
    <source>
        <dbReference type="Proteomes" id="UP001055955"/>
    </source>
</evidence>
<dbReference type="PANTHER" id="PTHR30489">
    <property type="entry name" value="LIPOPROTEIN-RELEASING SYSTEM TRANSMEMBRANE PROTEIN LOLE"/>
    <property type="match status" value="1"/>
</dbReference>
<evidence type="ECO:0000256" key="4">
    <source>
        <dbReference type="ARBA" id="ARBA00022692"/>
    </source>
</evidence>
<dbReference type="InterPro" id="IPR003838">
    <property type="entry name" value="ABC3_permease_C"/>
</dbReference>